<dbReference type="InterPro" id="IPR037278">
    <property type="entry name" value="ARFGAP/RecO"/>
</dbReference>
<feature type="region of interest" description="Disordered" evidence="6">
    <location>
        <begin position="118"/>
        <end position="189"/>
    </location>
</feature>
<evidence type="ECO:0000256" key="4">
    <source>
        <dbReference type="ARBA" id="ARBA00022833"/>
    </source>
</evidence>
<feature type="compositionally biased region" description="Polar residues" evidence="6">
    <location>
        <begin position="147"/>
        <end position="161"/>
    </location>
</feature>
<dbReference type="InterPro" id="IPR001164">
    <property type="entry name" value="ArfGAP_dom"/>
</dbReference>
<dbReference type="PANTHER" id="PTHR46395:SF1">
    <property type="entry name" value="ADP-RIBOSYLATION FACTOR GTPASE-ACTIVATING PROTEIN 1"/>
    <property type="match status" value="1"/>
</dbReference>
<dbReference type="GO" id="GO:0005096">
    <property type="term" value="F:GTPase activator activity"/>
    <property type="evidence" value="ECO:0007669"/>
    <property type="project" value="UniProtKB-KW"/>
</dbReference>
<dbReference type="Pfam" id="PF01412">
    <property type="entry name" value="ArfGap"/>
    <property type="match status" value="1"/>
</dbReference>
<evidence type="ECO:0000313" key="9">
    <source>
        <dbReference type="Proteomes" id="UP001300502"/>
    </source>
</evidence>
<evidence type="ECO:0000259" key="7">
    <source>
        <dbReference type="PROSITE" id="PS50115"/>
    </source>
</evidence>
<organism evidence="8 9">
    <name type="scientific">Galdieria yellowstonensis</name>
    <dbReference type="NCBI Taxonomy" id="3028027"/>
    <lineage>
        <taxon>Eukaryota</taxon>
        <taxon>Rhodophyta</taxon>
        <taxon>Bangiophyceae</taxon>
        <taxon>Galdieriales</taxon>
        <taxon>Galdieriaceae</taxon>
        <taxon>Galdieria</taxon>
    </lineage>
</organism>
<feature type="compositionally biased region" description="Basic and acidic residues" evidence="6">
    <location>
        <begin position="327"/>
        <end position="347"/>
    </location>
</feature>
<dbReference type="AlphaFoldDB" id="A0AAV9IA01"/>
<dbReference type="GO" id="GO:0032012">
    <property type="term" value="P:regulation of ARF protein signal transduction"/>
    <property type="evidence" value="ECO:0007669"/>
    <property type="project" value="TreeGrafter"/>
</dbReference>
<reference evidence="8 9" key="1">
    <citation type="submission" date="2022-07" db="EMBL/GenBank/DDBJ databases">
        <title>Genome-wide signatures of adaptation to extreme environments.</title>
        <authorList>
            <person name="Cho C.H."/>
            <person name="Yoon H.S."/>
        </authorList>
    </citation>
    <scope>NUCLEOTIDE SEQUENCE [LARGE SCALE GENOMIC DNA]</scope>
    <source>
        <strain evidence="8 9">108.79 E11</strain>
    </source>
</reference>
<proteinExistence type="predicted"/>
<dbReference type="Gene3D" id="1.10.220.150">
    <property type="entry name" value="Arf GTPase activating protein"/>
    <property type="match status" value="1"/>
</dbReference>
<evidence type="ECO:0000256" key="2">
    <source>
        <dbReference type="ARBA" id="ARBA00022723"/>
    </source>
</evidence>
<feature type="compositionally biased region" description="Polar residues" evidence="6">
    <location>
        <begin position="350"/>
        <end position="369"/>
    </location>
</feature>
<dbReference type="EMBL" id="JANCYU010000021">
    <property type="protein sequence ID" value="KAK4524091.1"/>
    <property type="molecule type" value="Genomic_DNA"/>
</dbReference>
<name>A0AAV9IA01_9RHOD</name>
<dbReference type="GO" id="GO:0000139">
    <property type="term" value="C:Golgi membrane"/>
    <property type="evidence" value="ECO:0007669"/>
    <property type="project" value="TreeGrafter"/>
</dbReference>
<evidence type="ECO:0000256" key="1">
    <source>
        <dbReference type="ARBA" id="ARBA00022468"/>
    </source>
</evidence>
<dbReference type="PANTHER" id="PTHR46395">
    <property type="entry name" value="ADP-RIBOSYLATION FACTOR GTPASE-ACTIVATING PROTEIN 1"/>
    <property type="match status" value="1"/>
</dbReference>
<keyword evidence="1" id="KW-0343">GTPase activation</keyword>
<keyword evidence="9" id="KW-1185">Reference proteome</keyword>
<dbReference type="PRINTS" id="PR00405">
    <property type="entry name" value="REVINTRACTNG"/>
</dbReference>
<dbReference type="Proteomes" id="UP001300502">
    <property type="component" value="Unassembled WGS sequence"/>
</dbReference>
<feature type="compositionally biased region" description="Acidic residues" evidence="6">
    <location>
        <begin position="392"/>
        <end position="404"/>
    </location>
</feature>
<evidence type="ECO:0000256" key="3">
    <source>
        <dbReference type="ARBA" id="ARBA00022771"/>
    </source>
</evidence>
<evidence type="ECO:0000256" key="6">
    <source>
        <dbReference type="SAM" id="MobiDB-lite"/>
    </source>
</evidence>
<feature type="compositionally biased region" description="Polar residues" evidence="6">
    <location>
        <begin position="127"/>
        <end position="137"/>
    </location>
</feature>
<dbReference type="SMART" id="SM00105">
    <property type="entry name" value="ArfGap"/>
    <property type="match status" value="1"/>
</dbReference>
<dbReference type="GO" id="GO:0008270">
    <property type="term" value="F:zinc ion binding"/>
    <property type="evidence" value="ECO:0007669"/>
    <property type="project" value="UniProtKB-KW"/>
</dbReference>
<protein>
    <recommendedName>
        <fullName evidence="7">Arf-GAP domain-containing protein</fullName>
    </recommendedName>
</protein>
<accession>A0AAV9IA01</accession>
<comment type="caution">
    <text evidence="8">The sequence shown here is derived from an EMBL/GenBank/DDBJ whole genome shotgun (WGS) entry which is preliminary data.</text>
</comment>
<sequence length="404" mass="45283">MEQEEALKILRNLQKLEENKYCVDCGAHNPQWATVTYGTFICLECSGKHRSLGVHISFVRSIGMDRWKLHEIRKMQLGGNRKFKEFLKSQGVSLALPTAEKYQTTAAKSYAERLAAQVANSDKELSTQDTWTTTKTLSSDKQRKNETTSNSVEIGGPSSTGEGKATVSSHEKRVNPLRTHSKTSYVQSSVYNTNTSNAGQSYEYSSWSQSGSQSNLQTKAMPYSTPNTNHWMDSSGNYATRSNHSSSDIDQVTSLLKSQVSLLSEQAKKSELLNQAKEKTAQAASQLHSWFQYFSSRVSDEVEKLQNSDSSEVRSELLRGISHLKENKSNAETSRDEYISSTADKKGNGSFESSGATNTTSLSFSNQKSDVWENKRRPQRSPVQRVTKGEEWEWPEEEEEEISS</sequence>
<dbReference type="PROSITE" id="PS50115">
    <property type="entry name" value="ARFGAP"/>
    <property type="match status" value="1"/>
</dbReference>
<dbReference type="InterPro" id="IPR038508">
    <property type="entry name" value="ArfGAP_dom_sf"/>
</dbReference>
<keyword evidence="2" id="KW-0479">Metal-binding</keyword>
<gene>
    <name evidence="8" type="ORF">GAYE_SCF01G1990</name>
</gene>
<dbReference type="SUPFAM" id="SSF57863">
    <property type="entry name" value="ArfGap/RecO-like zinc finger"/>
    <property type="match status" value="1"/>
</dbReference>
<feature type="region of interest" description="Disordered" evidence="6">
    <location>
        <begin position="327"/>
        <end position="404"/>
    </location>
</feature>
<dbReference type="CDD" id="cd08830">
    <property type="entry name" value="ArfGap_ArfGap1"/>
    <property type="match status" value="1"/>
</dbReference>
<keyword evidence="4" id="KW-0862">Zinc</keyword>
<keyword evidence="3 5" id="KW-0863">Zinc-finger</keyword>
<dbReference type="FunFam" id="1.10.220.150:FF:000014">
    <property type="entry name" value="ADP-ribosylation factor GTPase-activating protein"/>
    <property type="match status" value="1"/>
</dbReference>
<dbReference type="GO" id="GO:0030100">
    <property type="term" value="P:regulation of endocytosis"/>
    <property type="evidence" value="ECO:0007669"/>
    <property type="project" value="TreeGrafter"/>
</dbReference>
<feature type="domain" description="Arf-GAP" evidence="7">
    <location>
        <begin position="4"/>
        <end position="123"/>
    </location>
</feature>
<evidence type="ECO:0000256" key="5">
    <source>
        <dbReference type="PROSITE-ProRule" id="PRU00288"/>
    </source>
</evidence>
<evidence type="ECO:0000313" key="8">
    <source>
        <dbReference type="EMBL" id="KAK4524091.1"/>
    </source>
</evidence>